<keyword evidence="2" id="KW-0812">Transmembrane</keyword>
<reference evidence="3 4" key="1">
    <citation type="submission" date="2023-11" db="EMBL/GenBank/DDBJ databases">
        <title>Draft genome sequence and annotation of the polyextremotolerant black yeast-like fungus Aureobasidium pullulans NRRL 62042.</title>
        <authorList>
            <person name="Dielentheis-Frenken M.R.E."/>
            <person name="Wibberg D."/>
            <person name="Blank L.M."/>
            <person name="Tiso T."/>
        </authorList>
    </citation>
    <scope>NUCLEOTIDE SEQUENCE [LARGE SCALE GENOMIC DNA]</scope>
    <source>
        <strain evidence="3 4">NRRL 62042</strain>
    </source>
</reference>
<dbReference type="Proteomes" id="UP001341245">
    <property type="component" value="Unassembled WGS sequence"/>
</dbReference>
<comment type="caution">
    <text evidence="3">The sequence shown here is derived from an EMBL/GenBank/DDBJ whole genome shotgun (WGS) entry which is preliminary data.</text>
</comment>
<feature type="region of interest" description="Disordered" evidence="1">
    <location>
        <begin position="115"/>
        <end position="156"/>
    </location>
</feature>
<dbReference type="EMBL" id="JASGXD010000006">
    <property type="protein sequence ID" value="KAK6005004.1"/>
    <property type="molecule type" value="Genomic_DNA"/>
</dbReference>
<proteinExistence type="predicted"/>
<organism evidence="3 4">
    <name type="scientific">Aureobasidium pullulans</name>
    <name type="common">Black yeast</name>
    <name type="synonym">Pullularia pullulans</name>
    <dbReference type="NCBI Taxonomy" id="5580"/>
    <lineage>
        <taxon>Eukaryota</taxon>
        <taxon>Fungi</taxon>
        <taxon>Dikarya</taxon>
        <taxon>Ascomycota</taxon>
        <taxon>Pezizomycotina</taxon>
        <taxon>Dothideomycetes</taxon>
        <taxon>Dothideomycetidae</taxon>
        <taxon>Dothideales</taxon>
        <taxon>Saccotheciaceae</taxon>
        <taxon>Aureobasidium</taxon>
    </lineage>
</organism>
<sequence length="219" mass="24936">MGVIELTANASPKAPTSVIVEFYTGRCLRLIVPYPTEPVIASLRQPPTFNNTIRSEIIERVYRTMFDSLDLIKRISLEDAHIELDTATSNIEMPTCDVHSWDNLETSVHFSYDPDDECYTPKSETSREADEYSSNDEEPLLSRTASSDSRGDASQGTTGWSTILRELYNTIREQPRKSLLYCFTGFILHALWLLLQVATATANEHGFKLWDFVTKSFFY</sequence>
<protein>
    <submittedName>
        <fullName evidence="3">Uncharacterized protein</fullName>
    </submittedName>
</protein>
<evidence type="ECO:0000313" key="4">
    <source>
        <dbReference type="Proteomes" id="UP001341245"/>
    </source>
</evidence>
<evidence type="ECO:0000256" key="1">
    <source>
        <dbReference type="SAM" id="MobiDB-lite"/>
    </source>
</evidence>
<keyword evidence="4" id="KW-1185">Reference proteome</keyword>
<keyword evidence="2" id="KW-1133">Transmembrane helix</keyword>
<feature type="transmembrane region" description="Helical" evidence="2">
    <location>
        <begin position="179"/>
        <end position="202"/>
    </location>
</feature>
<evidence type="ECO:0000313" key="3">
    <source>
        <dbReference type="EMBL" id="KAK6005004.1"/>
    </source>
</evidence>
<keyword evidence="2" id="KW-0472">Membrane</keyword>
<name>A0ABR0TL76_AURPU</name>
<accession>A0ABR0TL76</accession>
<feature type="compositionally biased region" description="Polar residues" evidence="1">
    <location>
        <begin position="143"/>
        <end position="156"/>
    </location>
</feature>
<evidence type="ECO:0000256" key="2">
    <source>
        <dbReference type="SAM" id="Phobius"/>
    </source>
</evidence>
<gene>
    <name evidence="3" type="ORF">QM012_007783</name>
</gene>